<sequence>MQILSPISGEAVPLSEVPDEVFAEGMAGQGAAVVPDSGGVAVAPVSGTLVKLFEGGHAFGIETDGGVELIVHLGLDTIELRGDGFERLATEGERVEAGQPVVRFDLERIRSSGYDPITPVVVTNPEEHPVSGLRTGPVRAGEPLFETRP</sequence>
<comment type="subcellular location">
    <subcellularLocation>
        <location evidence="1">Cytoplasm</location>
    </subcellularLocation>
</comment>
<dbReference type="SUPFAM" id="SSF51261">
    <property type="entry name" value="Duplicated hybrid motif"/>
    <property type="match status" value="1"/>
</dbReference>
<dbReference type="NCBIfam" id="TIGR00830">
    <property type="entry name" value="PTBA"/>
    <property type="match status" value="1"/>
</dbReference>
<evidence type="ECO:0000256" key="7">
    <source>
        <dbReference type="SAM" id="MobiDB-lite"/>
    </source>
</evidence>
<dbReference type="AlphaFoldDB" id="A0A510HGV0"/>
<reference evidence="9" key="1">
    <citation type="journal article" date="2019" name="Microbiol. Resour. Announc.">
        <title>Complete Genome Sequence of Rubrobacter xylanophilus Strain AA3-22, Isolated from Arima Onsen in Japan.</title>
        <authorList>
            <person name="Tomariguchi N."/>
            <person name="Miyazaki K."/>
        </authorList>
    </citation>
    <scope>NUCLEOTIDE SEQUENCE [LARGE SCALE GENOMIC DNA]</scope>
    <source>
        <strain evidence="9">AA3-22</strain>
    </source>
</reference>
<dbReference type="EMBL" id="AP019791">
    <property type="protein sequence ID" value="BBL79216.1"/>
    <property type="molecule type" value="Genomic_DNA"/>
</dbReference>
<evidence type="ECO:0000256" key="4">
    <source>
        <dbReference type="ARBA" id="ARBA00022679"/>
    </source>
</evidence>
<evidence type="ECO:0000259" key="8">
    <source>
        <dbReference type="PROSITE" id="PS51093"/>
    </source>
</evidence>
<dbReference type="RefSeq" id="WP_143527253.1">
    <property type="nucleotide sequence ID" value="NZ_AP019791.1"/>
</dbReference>
<evidence type="ECO:0000313" key="9">
    <source>
        <dbReference type="EMBL" id="BBL79216.1"/>
    </source>
</evidence>
<evidence type="ECO:0000313" key="10">
    <source>
        <dbReference type="Proteomes" id="UP000318065"/>
    </source>
</evidence>
<dbReference type="OrthoDB" id="9797715at2"/>
<dbReference type="Pfam" id="PF00358">
    <property type="entry name" value="PTS_EIIA_1"/>
    <property type="match status" value="1"/>
</dbReference>
<keyword evidence="2" id="KW-0813">Transport</keyword>
<evidence type="ECO:0000256" key="2">
    <source>
        <dbReference type="ARBA" id="ARBA00022448"/>
    </source>
</evidence>
<name>A0A510HGV0_9ACTN</name>
<dbReference type="GO" id="GO:0005737">
    <property type="term" value="C:cytoplasm"/>
    <property type="evidence" value="ECO:0007669"/>
    <property type="project" value="UniProtKB-SubCell"/>
</dbReference>
<keyword evidence="6" id="KW-0418">Kinase</keyword>
<gene>
    <name evidence="9" type="primary">crr</name>
    <name evidence="9" type="ORF">RxyAA322_10700</name>
</gene>
<dbReference type="PANTHER" id="PTHR45008:SF1">
    <property type="entry name" value="PTS SYSTEM GLUCOSE-SPECIFIC EIIA COMPONENT"/>
    <property type="match status" value="1"/>
</dbReference>
<dbReference type="InterPro" id="IPR011055">
    <property type="entry name" value="Dup_hybrid_motif"/>
</dbReference>
<dbReference type="InterPro" id="IPR001127">
    <property type="entry name" value="PTS_EIIA_1_perm"/>
</dbReference>
<dbReference type="GO" id="GO:0009401">
    <property type="term" value="P:phosphoenolpyruvate-dependent sugar phosphotransferase system"/>
    <property type="evidence" value="ECO:0007669"/>
    <property type="project" value="UniProtKB-KW"/>
</dbReference>
<dbReference type="GO" id="GO:0016301">
    <property type="term" value="F:kinase activity"/>
    <property type="evidence" value="ECO:0007669"/>
    <property type="project" value="UniProtKB-KW"/>
</dbReference>
<keyword evidence="4" id="KW-0808">Transferase</keyword>
<accession>A0A510HGV0</accession>
<keyword evidence="3" id="KW-0762">Sugar transport</keyword>
<dbReference type="FunFam" id="2.70.70.10:FF:000001">
    <property type="entry name" value="PTS system glucose-specific IIA component"/>
    <property type="match status" value="1"/>
</dbReference>
<keyword evidence="10" id="KW-1185">Reference proteome</keyword>
<dbReference type="Gene3D" id="2.70.70.10">
    <property type="entry name" value="Glucose Permease (Domain IIA)"/>
    <property type="match status" value="1"/>
</dbReference>
<evidence type="ECO:0000256" key="3">
    <source>
        <dbReference type="ARBA" id="ARBA00022597"/>
    </source>
</evidence>
<dbReference type="PROSITE" id="PS00371">
    <property type="entry name" value="PTS_EIIA_TYPE_1_HIS"/>
    <property type="match status" value="1"/>
</dbReference>
<protein>
    <submittedName>
        <fullName evidence="9">PTS system glucose-specific EIIA component</fullName>
    </submittedName>
</protein>
<feature type="region of interest" description="Disordered" evidence="7">
    <location>
        <begin position="125"/>
        <end position="149"/>
    </location>
</feature>
<organism evidence="9 10">
    <name type="scientific">Rubrobacter xylanophilus</name>
    <dbReference type="NCBI Taxonomy" id="49319"/>
    <lineage>
        <taxon>Bacteria</taxon>
        <taxon>Bacillati</taxon>
        <taxon>Actinomycetota</taxon>
        <taxon>Rubrobacteria</taxon>
        <taxon>Rubrobacterales</taxon>
        <taxon>Rubrobacteraceae</taxon>
        <taxon>Rubrobacter</taxon>
    </lineage>
</organism>
<dbReference type="InterPro" id="IPR050890">
    <property type="entry name" value="PTS_EIIA_component"/>
</dbReference>
<proteinExistence type="predicted"/>
<evidence type="ECO:0000256" key="5">
    <source>
        <dbReference type="ARBA" id="ARBA00022683"/>
    </source>
</evidence>
<evidence type="ECO:0000256" key="1">
    <source>
        <dbReference type="ARBA" id="ARBA00004496"/>
    </source>
</evidence>
<feature type="domain" description="PTS EIIA type-1" evidence="8">
    <location>
        <begin position="19"/>
        <end position="124"/>
    </location>
</feature>
<dbReference type="PROSITE" id="PS51093">
    <property type="entry name" value="PTS_EIIA_TYPE_1"/>
    <property type="match status" value="1"/>
</dbReference>
<dbReference type="PANTHER" id="PTHR45008">
    <property type="entry name" value="PTS SYSTEM GLUCOSE-SPECIFIC EIIA COMPONENT"/>
    <property type="match status" value="1"/>
</dbReference>
<dbReference type="Proteomes" id="UP000318065">
    <property type="component" value="Chromosome"/>
</dbReference>
<keyword evidence="5" id="KW-0598">Phosphotransferase system</keyword>
<evidence type="ECO:0000256" key="6">
    <source>
        <dbReference type="ARBA" id="ARBA00022777"/>
    </source>
</evidence>